<dbReference type="Gene3D" id="3.30.2090.10">
    <property type="entry name" value="Multidrug efflux transporter AcrB TolC docking domain, DN and DC subdomains"/>
    <property type="match status" value="1"/>
</dbReference>
<dbReference type="EMBL" id="AUZY01005132">
    <property type="protein sequence ID" value="EQD59952.1"/>
    <property type="molecule type" value="Genomic_DNA"/>
</dbReference>
<proteinExistence type="predicted"/>
<reference evidence="1" key="2">
    <citation type="journal article" date="2014" name="ISME J.">
        <title>Microbial stratification in low pH oxic and suboxic macroscopic growths along an acid mine drainage.</title>
        <authorList>
            <person name="Mendez-Garcia C."/>
            <person name="Mesa V."/>
            <person name="Sprenger R.R."/>
            <person name="Richter M."/>
            <person name="Diez M.S."/>
            <person name="Solano J."/>
            <person name="Bargiela R."/>
            <person name="Golyshina O.V."/>
            <person name="Manteca A."/>
            <person name="Ramos J.L."/>
            <person name="Gallego J.R."/>
            <person name="Llorente I."/>
            <person name="Martins Dos Santos V.A."/>
            <person name="Jensen O.N."/>
            <person name="Pelaez A.I."/>
            <person name="Sanchez J."/>
            <person name="Ferrer M."/>
        </authorList>
    </citation>
    <scope>NUCLEOTIDE SEQUENCE</scope>
</reference>
<feature type="non-terminal residue" evidence="1">
    <location>
        <position position="86"/>
    </location>
</feature>
<dbReference type="InterPro" id="IPR027463">
    <property type="entry name" value="AcrB_DN_DC_subdom"/>
</dbReference>
<dbReference type="GO" id="GO:0016020">
    <property type="term" value="C:membrane"/>
    <property type="evidence" value="ECO:0007669"/>
    <property type="project" value="InterPro"/>
</dbReference>
<organism evidence="1">
    <name type="scientific">mine drainage metagenome</name>
    <dbReference type="NCBI Taxonomy" id="410659"/>
    <lineage>
        <taxon>unclassified sequences</taxon>
        <taxon>metagenomes</taxon>
        <taxon>ecological metagenomes</taxon>
    </lineage>
</organism>
<dbReference type="SUPFAM" id="SSF82714">
    <property type="entry name" value="Multidrug efflux transporter AcrB TolC docking domain, DN and DC subdomains"/>
    <property type="match status" value="1"/>
</dbReference>
<dbReference type="AlphaFoldDB" id="T1ARH3"/>
<gene>
    <name evidence="1" type="ORF">B1B_07968</name>
</gene>
<evidence type="ECO:0000313" key="1">
    <source>
        <dbReference type="EMBL" id="EQD59952.1"/>
    </source>
</evidence>
<protein>
    <submittedName>
        <fullName evidence="1">Uncharacterized protein</fullName>
    </submittedName>
</protein>
<name>T1ARH3_9ZZZZ</name>
<accession>T1ARH3</accession>
<dbReference type="InterPro" id="IPR001036">
    <property type="entry name" value="Acrflvin-R"/>
</dbReference>
<sequence length="86" mass="8878">MFGGAVGALQIGIRPESLARFDLGFNDVLEAARRAGGVRGAGFIETPNQRLVLDPEGQALTEADLAGRLVAMQGAGRVTLGDVADI</sequence>
<comment type="caution">
    <text evidence="1">The sequence shown here is derived from an EMBL/GenBank/DDBJ whole genome shotgun (WGS) entry which is preliminary data.</text>
</comment>
<dbReference type="Pfam" id="PF00873">
    <property type="entry name" value="ACR_tran"/>
    <property type="match status" value="1"/>
</dbReference>
<dbReference type="GO" id="GO:0022857">
    <property type="term" value="F:transmembrane transporter activity"/>
    <property type="evidence" value="ECO:0007669"/>
    <property type="project" value="InterPro"/>
</dbReference>
<reference evidence="1" key="1">
    <citation type="submission" date="2013-08" db="EMBL/GenBank/DDBJ databases">
        <authorList>
            <person name="Mendez C."/>
            <person name="Richter M."/>
            <person name="Ferrer M."/>
            <person name="Sanchez J."/>
        </authorList>
    </citation>
    <scope>NUCLEOTIDE SEQUENCE</scope>
</reference>